<proteinExistence type="predicted"/>
<accession>A0A4Y2J848</accession>
<feature type="non-terminal residue" evidence="1">
    <location>
        <position position="1"/>
    </location>
</feature>
<reference evidence="1 2" key="1">
    <citation type="journal article" date="2019" name="Sci. Rep.">
        <title>Orb-weaving spider Araneus ventricosus genome elucidates the spidroin gene catalogue.</title>
        <authorList>
            <person name="Kono N."/>
            <person name="Nakamura H."/>
            <person name="Ohtoshi R."/>
            <person name="Moran D.A.P."/>
            <person name="Shinohara A."/>
            <person name="Yoshida Y."/>
            <person name="Fujiwara M."/>
            <person name="Mori M."/>
            <person name="Tomita M."/>
            <person name="Arakawa K."/>
        </authorList>
    </citation>
    <scope>NUCLEOTIDE SEQUENCE [LARGE SCALE GENOMIC DNA]</scope>
</reference>
<evidence type="ECO:0000313" key="1">
    <source>
        <dbReference type="EMBL" id="GBM85386.1"/>
    </source>
</evidence>
<dbReference type="AlphaFoldDB" id="A0A4Y2J848"/>
<dbReference type="OrthoDB" id="6115549at2759"/>
<name>A0A4Y2J848_ARAVE</name>
<gene>
    <name evidence="1" type="ORF">AVEN_37985_1</name>
</gene>
<dbReference type="EMBL" id="BGPR01188871">
    <property type="protein sequence ID" value="GBM85386.1"/>
    <property type="molecule type" value="Genomic_DNA"/>
</dbReference>
<keyword evidence="2" id="KW-1185">Reference proteome</keyword>
<dbReference type="Proteomes" id="UP000499080">
    <property type="component" value="Unassembled WGS sequence"/>
</dbReference>
<protein>
    <submittedName>
        <fullName evidence="1">Uncharacterized protein</fullName>
    </submittedName>
</protein>
<sequence length="156" mass="17598">INWKTSSLDFGRPCHPYEEPRSDKLGPRKQYHCIVLTATLFPQYAATRHDLHGSFEHLLPIRFTSEANNASWKSCLYSTSCQTLWCAFLKAAGMQAAVNGFKQTGVFPLNREFFSDHLFAPSITTDRPFPPDASNILEENLFPAANPVPTETHPKE</sequence>
<comment type="caution">
    <text evidence="1">The sequence shown here is derived from an EMBL/GenBank/DDBJ whole genome shotgun (WGS) entry which is preliminary data.</text>
</comment>
<organism evidence="1 2">
    <name type="scientific">Araneus ventricosus</name>
    <name type="common">Orbweaver spider</name>
    <name type="synonym">Epeira ventricosa</name>
    <dbReference type="NCBI Taxonomy" id="182803"/>
    <lineage>
        <taxon>Eukaryota</taxon>
        <taxon>Metazoa</taxon>
        <taxon>Ecdysozoa</taxon>
        <taxon>Arthropoda</taxon>
        <taxon>Chelicerata</taxon>
        <taxon>Arachnida</taxon>
        <taxon>Araneae</taxon>
        <taxon>Araneomorphae</taxon>
        <taxon>Entelegynae</taxon>
        <taxon>Araneoidea</taxon>
        <taxon>Araneidae</taxon>
        <taxon>Araneus</taxon>
    </lineage>
</organism>
<evidence type="ECO:0000313" key="2">
    <source>
        <dbReference type="Proteomes" id="UP000499080"/>
    </source>
</evidence>